<evidence type="ECO:0000313" key="2">
    <source>
        <dbReference type="EMBL" id="PWK50076.1"/>
    </source>
</evidence>
<feature type="compositionally biased region" description="Low complexity" evidence="1">
    <location>
        <begin position="97"/>
        <end position="109"/>
    </location>
</feature>
<keyword evidence="3" id="KW-1185">Reference proteome</keyword>
<dbReference type="OrthoDB" id="9178917at2"/>
<feature type="region of interest" description="Disordered" evidence="1">
    <location>
        <begin position="89"/>
        <end position="114"/>
    </location>
</feature>
<comment type="caution">
    <text evidence="2">The sequence shown here is derived from an EMBL/GenBank/DDBJ whole genome shotgun (WGS) entry which is preliminary data.</text>
</comment>
<dbReference type="AlphaFoldDB" id="A0A316FQT6"/>
<dbReference type="InterPro" id="IPR007487">
    <property type="entry name" value="ABC_transpt-TYRBP-like"/>
</dbReference>
<name>A0A316FQT6_9GAMM</name>
<dbReference type="EMBL" id="QGGU01000007">
    <property type="protein sequence ID" value="PWK50076.1"/>
    <property type="molecule type" value="Genomic_DNA"/>
</dbReference>
<accession>A0A316FQT6</accession>
<dbReference type="PANTHER" id="PTHR35271:SF1">
    <property type="entry name" value="ABC TRANSPORTER, SUBSTRATE-BINDING LIPOPROTEIN"/>
    <property type="match status" value="1"/>
</dbReference>
<dbReference type="Pfam" id="PF04392">
    <property type="entry name" value="ABC_sub_bind"/>
    <property type="match status" value="1"/>
</dbReference>
<sequence length="357" mass="40191">MSKTYVRLIALFAELIIIAMTNKAFANATLSHPINSIVILEQQSDRLSHAFSSHLKDSLVSTNLNVNVRLVNAEQSSLIQKIMGSSEPQITTTTDKQNSANQFNNQNGNKTTKQPELLITSGKYALTRALVAGYNKPILAVLINSTDFRAIQKKHPKLSKNVSAIFHQAPLIRQLLLFKEIYPNGKRVGLLLSPHEVHLIDALKSIALKLDLVVEYEVINDNEELSKKLLKLISRSDAIIATKNNTIYNRSTIKSILLTLYRHNKFLIGADQNFIRPGSIATTYTSLQQLISEVIDTTQYFYNNNKKLPATHFSQRFDVVFNQEVARSLNINIKGNSHYTDLIQAIELNMGEVEIYE</sequence>
<evidence type="ECO:0000256" key="1">
    <source>
        <dbReference type="SAM" id="MobiDB-lite"/>
    </source>
</evidence>
<reference evidence="2 3" key="1">
    <citation type="submission" date="2018-05" db="EMBL/GenBank/DDBJ databases">
        <title>Genomic Encyclopedia of Type Strains, Phase IV (KMG-IV): sequencing the most valuable type-strain genomes for metagenomic binning, comparative biology and taxonomic classification.</title>
        <authorList>
            <person name="Goeker M."/>
        </authorList>
    </citation>
    <scope>NUCLEOTIDE SEQUENCE [LARGE SCALE GENOMIC DNA]</scope>
    <source>
        <strain evidence="2 3">DSM 25350</strain>
    </source>
</reference>
<dbReference type="PANTHER" id="PTHR35271">
    <property type="entry name" value="ABC TRANSPORTER, SUBSTRATE-BINDING LIPOPROTEIN-RELATED"/>
    <property type="match status" value="1"/>
</dbReference>
<dbReference type="Proteomes" id="UP000245790">
    <property type="component" value="Unassembled WGS sequence"/>
</dbReference>
<organism evidence="2 3">
    <name type="scientific">Pleionea mediterranea</name>
    <dbReference type="NCBI Taxonomy" id="523701"/>
    <lineage>
        <taxon>Bacteria</taxon>
        <taxon>Pseudomonadati</taxon>
        <taxon>Pseudomonadota</taxon>
        <taxon>Gammaproteobacteria</taxon>
        <taxon>Oceanospirillales</taxon>
        <taxon>Pleioneaceae</taxon>
        <taxon>Pleionea</taxon>
    </lineage>
</organism>
<dbReference type="RefSeq" id="WP_109763851.1">
    <property type="nucleotide sequence ID" value="NZ_QGGU01000007.1"/>
</dbReference>
<proteinExistence type="predicted"/>
<evidence type="ECO:0000313" key="3">
    <source>
        <dbReference type="Proteomes" id="UP000245790"/>
    </source>
</evidence>
<protein>
    <submittedName>
        <fullName evidence="2">ABC-type uncharacterized transport system substrate-binding protein</fullName>
    </submittedName>
</protein>
<dbReference type="Gene3D" id="3.40.50.2300">
    <property type="match status" value="2"/>
</dbReference>
<gene>
    <name evidence="2" type="ORF">C8D97_107243</name>
</gene>